<proteinExistence type="inferred from homology"/>
<sequence>MNRTTKVSIIGASGYVGGELLRILSRHPGVEIVAAHSRQHAGEYVHRVHPNLKGVIDLQFTGEDPVKVASNSDLVFLSVPHGTSVKITPKLMELGVRLVDMSADFRLKDPSAYEVWYHYRHPYPDLLDKFVYGLPELHRDELRNARYASAPGCNAAAAILGLAPLARHGLVTNGTIVVDVKVGSSGAGGKPSPATHFSERYGVVRPYSPAGHRHVAEIEQELRISSGRSYTIAMSAHAVNIVRGILSTSHTFTDSGNMDQAKIWRAYRETYREEPFIRFVRDKKGIFRYPDPKIVIGSNFADIGFELDPHTNRIVVLSAIDNLMKGAAGSAVQAMNLMLGFDERTALDAPPLHPV</sequence>
<keyword evidence="3 7" id="KW-0028">Amino-acid biosynthesis</keyword>
<dbReference type="InterPro" id="IPR037535">
    <property type="entry name" value="LysY"/>
</dbReference>
<comment type="subcellular location">
    <subcellularLocation>
        <location evidence="7">Cytoplasm</location>
    </subcellularLocation>
</comment>
<comment type="function">
    <text evidence="7">Involved in both the arginine and lysine biosynthetic pathways.</text>
</comment>
<dbReference type="GO" id="GO:0003942">
    <property type="term" value="F:N-acetyl-gamma-glutamyl-phosphate reductase activity"/>
    <property type="evidence" value="ECO:0007669"/>
    <property type="project" value="InterPro"/>
</dbReference>
<feature type="domain" description="Semialdehyde dehydrogenase NAD-binding" evidence="8">
    <location>
        <begin position="6"/>
        <end position="145"/>
    </location>
</feature>
<dbReference type="SMART" id="SM00859">
    <property type="entry name" value="Semialdhyde_dh"/>
    <property type="match status" value="1"/>
</dbReference>
<protein>
    <recommendedName>
        <fullName evidence="7">Putative [LysW]-L-2-aminoadipate/[LysW]-L-glutamate phosphate reductase</fullName>
        <ecNumber evidence="7">1.2.1.103</ecNumber>
        <ecNumber evidence="7">1.2.1.106</ecNumber>
    </recommendedName>
</protein>
<feature type="active site" evidence="7">
    <location>
        <position position="153"/>
    </location>
</feature>
<gene>
    <name evidence="7" type="primary">lysY</name>
    <name evidence="9" type="ORF">NAS2_0267</name>
</gene>
<dbReference type="Proteomes" id="UP000509448">
    <property type="component" value="Chromosome"/>
</dbReference>
<dbReference type="CDD" id="cd23939">
    <property type="entry name" value="AGPR_1_C_LysY"/>
    <property type="match status" value="1"/>
</dbReference>
<comment type="catalytic activity">
    <reaction evidence="7">
        <text>[amino-group carrier protein]-C-terminal-N-(1-carboxy-5-oxopentan-1-yl)-L-glutamine + phosphate + NADP(+) = [amino-group carrier protein]-C-terminal-N-(1-carboxy-5-phosphooxy-5-oxopentan-1-yl)-L-glutamine + NADPH + H(+)</text>
        <dbReference type="Rhea" id="RHEA:41948"/>
        <dbReference type="Rhea" id="RHEA-COMP:9712"/>
        <dbReference type="Rhea" id="RHEA-COMP:9714"/>
        <dbReference type="ChEBI" id="CHEBI:15378"/>
        <dbReference type="ChEBI" id="CHEBI:43474"/>
        <dbReference type="ChEBI" id="CHEBI:57783"/>
        <dbReference type="ChEBI" id="CHEBI:58349"/>
        <dbReference type="ChEBI" id="CHEBI:78499"/>
        <dbReference type="ChEBI" id="CHEBI:78501"/>
        <dbReference type="EC" id="1.2.1.103"/>
    </reaction>
</comment>
<comment type="catalytic activity">
    <reaction evidence="7">
        <text>[amino-group carrier protein]-C-terminal-gamma-(L-glutamyl-5-semialdehyde)-L-glutamate + phosphate + NADP(+) = [amino-group carrier protein]-C-terminal-gamma-(5-phospho-L-glutamyl)-L-glutamate + NADPH + H(+)</text>
        <dbReference type="Rhea" id="RHEA:52668"/>
        <dbReference type="Rhea" id="RHEA-COMP:13313"/>
        <dbReference type="Rhea" id="RHEA-COMP:13327"/>
        <dbReference type="ChEBI" id="CHEBI:15378"/>
        <dbReference type="ChEBI" id="CHEBI:43474"/>
        <dbReference type="ChEBI" id="CHEBI:57783"/>
        <dbReference type="ChEBI" id="CHEBI:58349"/>
        <dbReference type="ChEBI" id="CHEBI:136717"/>
        <dbReference type="ChEBI" id="CHEBI:136761"/>
        <dbReference type="EC" id="1.2.1.106"/>
    </reaction>
</comment>
<evidence type="ECO:0000256" key="2">
    <source>
        <dbReference type="ARBA" id="ARBA00022571"/>
    </source>
</evidence>
<evidence type="ECO:0000313" key="10">
    <source>
        <dbReference type="Proteomes" id="UP000509448"/>
    </source>
</evidence>
<evidence type="ECO:0000313" key="9">
    <source>
        <dbReference type="EMBL" id="BBE41660.1"/>
    </source>
</evidence>
<comment type="pathway">
    <text evidence="7">Amino-acid biosynthesis; L-arginine biosynthesis.</text>
</comment>
<evidence type="ECO:0000256" key="1">
    <source>
        <dbReference type="ARBA" id="ARBA00022490"/>
    </source>
</evidence>
<dbReference type="GeneID" id="55584084"/>
<evidence type="ECO:0000256" key="3">
    <source>
        <dbReference type="ARBA" id="ARBA00022605"/>
    </source>
</evidence>
<evidence type="ECO:0000256" key="7">
    <source>
        <dbReference type="HAMAP-Rule" id="MF_02083"/>
    </source>
</evidence>
<dbReference type="GO" id="GO:0070401">
    <property type="term" value="F:NADP+ binding"/>
    <property type="evidence" value="ECO:0007669"/>
    <property type="project" value="InterPro"/>
</dbReference>
<keyword evidence="1 7" id="KW-0963">Cytoplasm</keyword>
<dbReference type="GO" id="GO:0005737">
    <property type="term" value="C:cytoplasm"/>
    <property type="evidence" value="ECO:0007669"/>
    <property type="project" value="UniProtKB-SubCell"/>
</dbReference>
<dbReference type="InterPro" id="IPR000706">
    <property type="entry name" value="AGPR_type-1"/>
</dbReference>
<accession>A0A4V0P1G7</accession>
<feature type="binding site" evidence="7">
    <location>
        <position position="322"/>
    </location>
    <ligand>
        <name>NADP(+)</name>
        <dbReference type="ChEBI" id="CHEBI:58349"/>
    </ligand>
</feature>
<dbReference type="GO" id="GO:0043870">
    <property type="term" value="F:N-acetyl-gamma-aminoadipyl-phosphate reductase activity"/>
    <property type="evidence" value="ECO:0007669"/>
    <property type="project" value="RHEA"/>
</dbReference>
<comment type="similarity">
    <text evidence="7">Belongs to the NAGSA dehydrogenase family. Type 1 subfamily. LysY sub-subfamily.</text>
</comment>
<dbReference type="GO" id="GO:0051287">
    <property type="term" value="F:NAD binding"/>
    <property type="evidence" value="ECO:0007669"/>
    <property type="project" value="InterPro"/>
</dbReference>
<dbReference type="EC" id="1.2.1.106" evidence="7"/>
<dbReference type="InterPro" id="IPR058924">
    <property type="entry name" value="AGPR_dimerisation_dom"/>
</dbReference>
<dbReference type="InterPro" id="IPR000534">
    <property type="entry name" value="Semialdehyde_DH_NAD-bd"/>
</dbReference>
<dbReference type="PANTHER" id="PTHR32338:SF11">
    <property type="entry name" value="[LYSW]-L-2-AMINOADIPATE_[LYSW]-L-GLUTAMATE PHOSPHATE REDUCTASE-RELATED"/>
    <property type="match status" value="1"/>
</dbReference>
<keyword evidence="2 7" id="KW-0055">Arginine biosynthesis</keyword>
<dbReference type="EMBL" id="AP018732">
    <property type="protein sequence ID" value="BBE41660.1"/>
    <property type="molecule type" value="Genomic_DNA"/>
</dbReference>
<evidence type="ECO:0000259" key="8">
    <source>
        <dbReference type="SMART" id="SM00859"/>
    </source>
</evidence>
<dbReference type="SUPFAM" id="SSF55347">
    <property type="entry name" value="Glyceraldehyde-3-phosphate dehydrogenase-like, C-terminal domain"/>
    <property type="match status" value="1"/>
</dbReference>
<keyword evidence="10" id="KW-1185">Reference proteome</keyword>
<dbReference type="GO" id="GO:0019878">
    <property type="term" value="P:lysine biosynthetic process via aminoadipic acid"/>
    <property type="evidence" value="ECO:0007669"/>
    <property type="project" value="UniProtKB-UniRule"/>
</dbReference>
<evidence type="ECO:0000256" key="4">
    <source>
        <dbReference type="ARBA" id="ARBA00022857"/>
    </source>
</evidence>
<comment type="caution">
    <text evidence="7">Lacks conserved residue(s) required for the propagation of feature annotation.</text>
</comment>
<organism evidence="9 10">
    <name type="scientific">Conexivisphaera calida</name>
    <dbReference type="NCBI Taxonomy" id="1874277"/>
    <lineage>
        <taxon>Archaea</taxon>
        <taxon>Nitrososphaerota</taxon>
        <taxon>Conexivisphaeria</taxon>
        <taxon>Conexivisphaerales</taxon>
        <taxon>Conexivisphaeraceae</taxon>
        <taxon>Conexivisphaera</taxon>
    </lineage>
</organism>
<dbReference type="GO" id="GO:0042450">
    <property type="term" value="P:L-arginine biosynthetic process via ornithine"/>
    <property type="evidence" value="ECO:0007669"/>
    <property type="project" value="UniProtKB-UniRule"/>
</dbReference>
<comment type="pathway">
    <text evidence="7">Amino-acid biosynthesis; L-lysine biosynthesis via AAA pathway; L-lysine from L-alpha-aminoadipate (Thermus route): step 3/5.</text>
</comment>
<keyword evidence="5 7" id="KW-0560">Oxidoreductase</keyword>
<feature type="binding site" evidence="7">
    <location>
        <begin position="13"/>
        <end position="16"/>
    </location>
    <ligand>
        <name>NADP(+)</name>
        <dbReference type="ChEBI" id="CHEBI:58349"/>
    </ligand>
</feature>
<keyword evidence="4 7" id="KW-0521">NADP</keyword>
<dbReference type="InterPro" id="IPR050085">
    <property type="entry name" value="AGPR"/>
</dbReference>
<dbReference type="HAMAP" id="MF_00150">
    <property type="entry name" value="ArgC_type1"/>
    <property type="match status" value="1"/>
</dbReference>
<dbReference type="RefSeq" id="WP_174447979.1">
    <property type="nucleotide sequence ID" value="NZ_AP018732.1"/>
</dbReference>
<dbReference type="Gene3D" id="3.40.50.720">
    <property type="entry name" value="NAD(P)-binding Rossmann-like Domain"/>
    <property type="match status" value="1"/>
</dbReference>
<dbReference type="UniPathway" id="UPA00068"/>
<dbReference type="UniPathway" id="UPA00033">
    <property type="reaction ID" value="UER00037"/>
</dbReference>
<dbReference type="AlphaFoldDB" id="A0A4V0P1G7"/>
<dbReference type="KEGG" id="ccai:NAS2_0267"/>
<dbReference type="CDD" id="cd17895">
    <property type="entry name" value="AGPR_1_N"/>
    <property type="match status" value="1"/>
</dbReference>
<dbReference type="InterPro" id="IPR036291">
    <property type="entry name" value="NAD(P)-bd_dom_sf"/>
</dbReference>
<evidence type="ECO:0000256" key="5">
    <source>
        <dbReference type="ARBA" id="ARBA00023002"/>
    </source>
</evidence>
<dbReference type="PANTHER" id="PTHR32338">
    <property type="entry name" value="N-ACETYL-GAMMA-GLUTAMYL-PHOSPHATE REDUCTASE, CHLOROPLASTIC-RELATED-RELATED"/>
    <property type="match status" value="1"/>
</dbReference>
<name>A0A4V0P1G7_9ARCH</name>
<dbReference type="NCBIfam" id="TIGR01850">
    <property type="entry name" value="argC"/>
    <property type="match status" value="1"/>
</dbReference>
<dbReference type="HAMAP" id="MF_02083">
    <property type="entry name" value="LysY"/>
    <property type="match status" value="1"/>
</dbReference>
<dbReference type="Pfam" id="PF22698">
    <property type="entry name" value="Semialdhyde_dhC_1"/>
    <property type="match status" value="1"/>
</dbReference>
<keyword evidence="6 7" id="KW-0457">Lysine biosynthesis</keyword>
<dbReference type="Gene3D" id="3.30.360.10">
    <property type="entry name" value="Dihydrodipicolinate Reductase, domain 2"/>
    <property type="match status" value="1"/>
</dbReference>
<dbReference type="EC" id="1.2.1.103" evidence="7"/>
<evidence type="ECO:0000256" key="6">
    <source>
        <dbReference type="ARBA" id="ARBA00023154"/>
    </source>
</evidence>
<dbReference type="OrthoDB" id="372053at2157"/>
<reference evidence="9 10" key="1">
    <citation type="journal article" date="2019" name="ISME J.">
        <title>Isolation and characterization of a thermophilic sulfur- and iron-reducing thaumarchaeote from a terrestrial acidic hot spring.</title>
        <authorList>
            <person name="Kato S."/>
            <person name="Itoh T."/>
            <person name="Yuki M."/>
            <person name="Nagamori M."/>
            <person name="Ohnishi M."/>
            <person name="Uematsu K."/>
            <person name="Suzuki K."/>
            <person name="Takashina T."/>
            <person name="Ohkuma M."/>
        </authorList>
    </citation>
    <scope>NUCLEOTIDE SEQUENCE [LARGE SCALE GENOMIC DNA]</scope>
    <source>
        <strain evidence="9 10">NAS-02</strain>
    </source>
</reference>
<dbReference type="SUPFAM" id="SSF51735">
    <property type="entry name" value="NAD(P)-binding Rossmann-fold domains"/>
    <property type="match status" value="1"/>
</dbReference>
<dbReference type="Pfam" id="PF01118">
    <property type="entry name" value="Semialdhyde_dh"/>
    <property type="match status" value="1"/>
</dbReference>